<name>A0AAV6GRA5_9TELE</name>
<dbReference type="PANTHER" id="PTHR14241:SF1">
    <property type="entry name" value="INTERFERON-INDUCED PROTEIN 44-RELATED"/>
    <property type="match status" value="1"/>
</dbReference>
<feature type="compositionally biased region" description="Pro residues" evidence="1">
    <location>
        <begin position="9"/>
        <end position="19"/>
    </location>
</feature>
<sequence>MGGSKSTECPPPPPSPLLPEPWRILDGSKRDEMIDHLRNFKISQPKIEHLRILVHGPVGAGKSSFINSIDSIFQGRMTSAAQVETSAGKSFTKRYKTHKIKAGEYGSYLPFVFSDVMGLERGESEGVKVDDLKKILNGHIKEGHMFHELSALPEEEDNGYIKDTSLSDRVHCLVSIIPADSVLWCADSKKISQHAMQEKDEAFINKMKDVRAEAASMMGIPQVVILTKVDEACSEVQKDIKLIYSSKTIREKIKLCSVNVGVPQYCIFPVKNYHEEIHLNNDMDVLLLSALTDILNFANDYVAEMKIEDTENPI</sequence>
<keyword evidence="3" id="KW-1185">Reference proteome</keyword>
<dbReference type="GO" id="GO:0006955">
    <property type="term" value="P:immune response"/>
    <property type="evidence" value="ECO:0007669"/>
    <property type="project" value="TreeGrafter"/>
</dbReference>
<dbReference type="SUPFAM" id="SSF52540">
    <property type="entry name" value="P-loop containing nucleoside triphosphate hydrolases"/>
    <property type="match status" value="1"/>
</dbReference>
<dbReference type="AlphaFoldDB" id="A0AAV6GRA5"/>
<feature type="region of interest" description="Disordered" evidence="1">
    <location>
        <begin position="1"/>
        <end position="22"/>
    </location>
</feature>
<proteinExistence type="predicted"/>
<reference evidence="2" key="1">
    <citation type="submission" date="2020-10" db="EMBL/GenBank/DDBJ databases">
        <title>Chromosome-scale genome assembly of the Allis shad, Alosa alosa.</title>
        <authorList>
            <person name="Margot Z."/>
            <person name="Christophe K."/>
            <person name="Cabau C."/>
            <person name="Louis A."/>
            <person name="Berthelot C."/>
            <person name="Parey E."/>
            <person name="Roest Crollius H."/>
            <person name="Montfort J."/>
            <person name="Robinson-Rechavi M."/>
            <person name="Bucao C."/>
            <person name="Bouchez O."/>
            <person name="Gislard M."/>
            <person name="Lluch J."/>
            <person name="Milhes M."/>
            <person name="Lampietro C."/>
            <person name="Lopez Roques C."/>
            <person name="Donnadieu C."/>
            <person name="Braasch I."/>
            <person name="Desvignes T."/>
            <person name="Postlethwait J."/>
            <person name="Bobe J."/>
            <person name="Guiguen Y."/>
        </authorList>
    </citation>
    <scope>NUCLEOTIDE SEQUENCE</scope>
    <source>
        <strain evidence="2">M-15738</strain>
        <tissue evidence="2">Blood</tissue>
    </source>
</reference>
<protein>
    <recommendedName>
        <fullName evidence="4">G domain-containing protein</fullName>
    </recommendedName>
</protein>
<comment type="caution">
    <text evidence="2">The sequence shown here is derived from an EMBL/GenBank/DDBJ whole genome shotgun (WGS) entry which is preliminary data.</text>
</comment>
<evidence type="ECO:0008006" key="4">
    <source>
        <dbReference type="Google" id="ProtNLM"/>
    </source>
</evidence>
<evidence type="ECO:0000313" key="2">
    <source>
        <dbReference type="EMBL" id="KAG5277743.1"/>
    </source>
</evidence>
<accession>A0AAV6GRA5</accession>
<gene>
    <name evidence="2" type="ORF">AALO_G00090900</name>
</gene>
<evidence type="ECO:0000313" key="3">
    <source>
        <dbReference type="Proteomes" id="UP000823561"/>
    </source>
</evidence>
<dbReference type="CDD" id="cd00882">
    <property type="entry name" value="Ras_like_GTPase"/>
    <property type="match status" value="1"/>
</dbReference>
<organism evidence="2 3">
    <name type="scientific">Alosa alosa</name>
    <name type="common">allis shad</name>
    <dbReference type="NCBI Taxonomy" id="278164"/>
    <lineage>
        <taxon>Eukaryota</taxon>
        <taxon>Metazoa</taxon>
        <taxon>Chordata</taxon>
        <taxon>Craniata</taxon>
        <taxon>Vertebrata</taxon>
        <taxon>Euteleostomi</taxon>
        <taxon>Actinopterygii</taxon>
        <taxon>Neopterygii</taxon>
        <taxon>Teleostei</taxon>
        <taxon>Clupei</taxon>
        <taxon>Clupeiformes</taxon>
        <taxon>Clupeoidei</taxon>
        <taxon>Clupeidae</taxon>
        <taxon>Alosa</taxon>
    </lineage>
</organism>
<dbReference type="Gene3D" id="3.40.50.300">
    <property type="entry name" value="P-loop containing nucleotide triphosphate hydrolases"/>
    <property type="match status" value="1"/>
</dbReference>
<dbReference type="InterPro" id="IPR027417">
    <property type="entry name" value="P-loop_NTPase"/>
</dbReference>
<evidence type="ECO:0000256" key="1">
    <source>
        <dbReference type="SAM" id="MobiDB-lite"/>
    </source>
</evidence>
<dbReference type="PANTHER" id="PTHR14241">
    <property type="entry name" value="INTERFERON-INDUCED PROTEIN 44"/>
    <property type="match status" value="1"/>
</dbReference>
<dbReference type="EMBL" id="JADWDJ010000007">
    <property type="protein sequence ID" value="KAG5277743.1"/>
    <property type="molecule type" value="Genomic_DNA"/>
</dbReference>
<dbReference type="Proteomes" id="UP000823561">
    <property type="component" value="Chromosome 7"/>
</dbReference>